<organism evidence="6 7">
    <name type="scientific">Amycolatopsis japonica</name>
    <dbReference type="NCBI Taxonomy" id="208439"/>
    <lineage>
        <taxon>Bacteria</taxon>
        <taxon>Bacillati</taxon>
        <taxon>Actinomycetota</taxon>
        <taxon>Actinomycetes</taxon>
        <taxon>Pseudonocardiales</taxon>
        <taxon>Pseudonocardiaceae</taxon>
        <taxon>Amycolatopsis</taxon>
        <taxon>Amycolatopsis japonica group</taxon>
    </lineage>
</organism>
<dbReference type="InterPro" id="IPR045851">
    <property type="entry name" value="AMP-bd_C_sf"/>
</dbReference>
<evidence type="ECO:0000313" key="6">
    <source>
        <dbReference type="EMBL" id="AIG75360.1"/>
    </source>
</evidence>
<feature type="domain" description="AMP-dependent synthetase/ligase" evidence="4">
    <location>
        <begin position="16"/>
        <end position="369"/>
    </location>
</feature>
<dbReference type="PANTHER" id="PTHR24096">
    <property type="entry name" value="LONG-CHAIN-FATTY-ACID--COA LIGASE"/>
    <property type="match status" value="1"/>
</dbReference>
<dbReference type="PROSITE" id="PS00455">
    <property type="entry name" value="AMP_BINDING"/>
    <property type="match status" value="1"/>
</dbReference>
<name>A0A075UYU2_9PSEU</name>
<dbReference type="EMBL" id="CP008953">
    <property type="protein sequence ID" value="AIG75360.1"/>
    <property type="molecule type" value="Genomic_DNA"/>
</dbReference>
<accession>A0A075UYU2</accession>
<dbReference type="InterPro" id="IPR000873">
    <property type="entry name" value="AMP-dep_synth/lig_dom"/>
</dbReference>
<dbReference type="eggNOG" id="COG0318">
    <property type="taxonomic scope" value="Bacteria"/>
</dbReference>
<keyword evidence="2" id="KW-0436">Ligase</keyword>
<protein>
    <submittedName>
        <fullName evidence="6">Amide synthetase</fullName>
    </submittedName>
</protein>
<dbReference type="GO" id="GO:0016405">
    <property type="term" value="F:CoA-ligase activity"/>
    <property type="evidence" value="ECO:0007669"/>
    <property type="project" value="TreeGrafter"/>
</dbReference>
<feature type="compositionally biased region" description="Basic and acidic residues" evidence="3">
    <location>
        <begin position="493"/>
        <end position="506"/>
    </location>
</feature>
<evidence type="ECO:0000256" key="2">
    <source>
        <dbReference type="ARBA" id="ARBA00022598"/>
    </source>
</evidence>
<dbReference type="HOGENOM" id="CLU_000022_59_0_11"/>
<evidence type="ECO:0000256" key="1">
    <source>
        <dbReference type="ARBA" id="ARBA00006432"/>
    </source>
</evidence>
<dbReference type="RefSeq" id="WP_051972421.1">
    <property type="nucleotide sequence ID" value="NZ_CP008953.1"/>
</dbReference>
<reference evidence="6 7" key="1">
    <citation type="journal article" date="2014" name="J. Biotechnol.">
        <title>Complete genome sequence of the actinobacterium Amycolatopsis japonica MG417-CF17(T) (=DSM 44213T) producing (S,S)-N,N'-ethylenediaminedisuccinic acid.</title>
        <authorList>
            <person name="Stegmann E."/>
            <person name="Albersmeier A."/>
            <person name="Spohn M."/>
            <person name="Gert H."/>
            <person name="Weber T."/>
            <person name="Wohlleben W."/>
            <person name="Kalinowski J."/>
            <person name="Ruckert C."/>
        </authorList>
    </citation>
    <scope>NUCLEOTIDE SEQUENCE [LARGE SCALE GENOMIC DNA]</scope>
    <source>
        <strain evidence="7">MG417-CF17 (DSM 44213)</strain>
    </source>
</reference>
<dbReference type="PANTHER" id="PTHR24096:SF149">
    <property type="entry name" value="AMP-BINDING DOMAIN-CONTAINING PROTEIN-RELATED"/>
    <property type="match status" value="1"/>
</dbReference>
<sequence length="521" mass="55427">MQIDHYVSQLLDVLSTRPDEIALRHGDEALTSAELAAAITGAAAALRDRGTGEGGVVALLTVGNSPATLIGRYAANLIGATVVHLRGINAADPLDELPIATQVEIVDDTGTTVLLTDAANLDRARKIRDAMAEPAALAAFGDFGDDVADITGTAGEVEPRAEGTAVLTYTSGTTGRPKGIGRGFGGLGAVVTKARHMTERCTMLVTTPLSHSVSSTVDDAVASGGMIVLHEGFDAGAVLEAVERHRVNRVYLATPQLYDLLDHPALGTTDHSSLRELYYGGSPASPVRLSRAAEVFGAKLIQIYGTTESWVIAALSPEEHLKPELLTTVGKAVPFVQVGIRDPHVRHELPAGKTGEICVRSPMMMDGYWKRPDLTSRVLIDGWLHTGDVGYLDENGYLYLVDRLADMIKTNGIKVYPAEVENALLAHPDVAQAAVFGVADEDNVEYMHAIAVPRRGRDVDPADLAAQVARVLSPSHVPAEIRLRAELPLTDAGKPDKLRLREEAKPATKSSHAKPESELTS</sequence>
<evidence type="ECO:0000313" key="7">
    <source>
        <dbReference type="Proteomes" id="UP000028492"/>
    </source>
</evidence>
<dbReference type="InterPro" id="IPR020845">
    <property type="entry name" value="AMP-binding_CS"/>
</dbReference>
<dbReference type="STRING" id="208439.AJAP_12390"/>
<dbReference type="AlphaFoldDB" id="A0A075UYU2"/>
<dbReference type="SUPFAM" id="SSF56801">
    <property type="entry name" value="Acetyl-CoA synthetase-like"/>
    <property type="match status" value="1"/>
</dbReference>
<dbReference type="Pfam" id="PF13193">
    <property type="entry name" value="AMP-binding_C"/>
    <property type="match status" value="1"/>
</dbReference>
<keyword evidence="7" id="KW-1185">Reference proteome</keyword>
<evidence type="ECO:0000259" key="4">
    <source>
        <dbReference type="Pfam" id="PF00501"/>
    </source>
</evidence>
<feature type="region of interest" description="Disordered" evidence="3">
    <location>
        <begin position="492"/>
        <end position="521"/>
    </location>
</feature>
<dbReference type="KEGG" id="aja:AJAP_12390"/>
<dbReference type="InterPro" id="IPR042099">
    <property type="entry name" value="ANL_N_sf"/>
</dbReference>
<evidence type="ECO:0000259" key="5">
    <source>
        <dbReference type="Pfam" id="PF13193"/>
    </source>
</evidence>
<proteinExistence type="inferred from homology"/>
<gene>
    <name evidence="6" type="ORF">AJAP_12390</name>
</gene>
<dbReference type="InterPro" id="IPR025110">
    <property type="entry name" value="AMP-bd_C"/>
</dbReference>
<feature type="domain" description="AMP-binding enzyme C-terminal" evidence="5">
    <location>
        <begin position="419"/>
        <end position="494"/>
    </location>
</feature>
<dbReference type="Proteomes" id="UP000028492">
    <property type="component" value="Chromosome"/>
</dbReference>
<dbReference type="Gene3D" id="3.40.50.12780">
    <property type="entry name" value="N-terminal domain of ligase-like"/>
    <property type="match status" value="1"/>
</dbReference>
<comment type="similarity">
    <text evidence="1">Belongs to the ATP-dependent AMP-binding enzyme family.</text>
</comment>
<dbReference type="Pfam" id="PF00501">
    <property type="entry name" value="AMP-binding"/>
    <property type="match status" value="1"/>
</dbReference>
<evidence type="ECO:0000256" key="3">
    <source>
        <dbReference type="SAM" id="MobiDB-lite"/>
    </source>
</evidence>
<dbReference type="CDD" id="cd04433">
    <property type="entry name" value="AFD_class_I"/>
    <property type="match status" value="1"/>
</dbReference>
<dbReference type="Gene3D" id="3.30.300.30">
    <property type="match status" value="1"/>
</dbReference>